<dbReference type="Pfam" id="PF13432">
    <property type="entry name" value="TPR_16"/>
    <property type="match status" value="3"/>
</dbReference>
<dbReference type="EMBL" id="CP118166">
    <property type="protein sequence ID" value="WDI32102.1"/>
    <property type="molecule type" value="Genomic_DNA"/>
</dbReference>
<dbReference type="Proteomes" id="UP001214043">
    <property type="component" value="Chromosome"/>
</dbReference>
<feature type="repeat" description="TPR" evidence="1">
    <location>
        <begin position="175"/>
        <end position="208"/>
    </location>
</feature>
<dbReference type="PROSITE" id="PS50005">
    <property type="entry name" value="TPR"/>
    <property type="match status" value="3"/>
</dbReference>
<evidence type="ECO:0000313" key="4">
    <source>
        <dbReference type="Proteomes" id="UP001214043"/>
    </source>
</evidence>
<name>A0AAE9ZG31_9PROT</name>
<evidence type="ECO:0000313" key="3">
    <source>
        <dbReference type="EMBL" id="WDI32102.1"/>
    </source>
</evidence>
<feature type="signal peptide" evidence="2">
    <location>
        <begin position="1"/>
        <end position="29"/>
    </location>
</feature>
<protein>
    <submittedName>
        <fullName evidence="3">Tetratricopeptide repeat protein</fullName>
    </submittedName>
</protein>
<keyword evidence="4" id="KW-1185">Reference proteome</keyword>
<organism evidence="3 4">
    <name type="scientific">Hyphococcus flavus</name>
    <dbReference type="NCBI Taxonomy" id="1866326"/>
    <lineage>
        <taxon>Bacteria</taxon>
        <taxon>Pseudomonadati</taxon>
        <taxon>Pseudomonadota</taxon>
        <taxon>Alphaproteobacteria</taxon>
        <taxon>Parvularculales</taxon>
        <taxon>Parvularculaceae</taxon>
        <taxon>Hyphococcus</taxon>
    </lineage>
</organism>
<feature type="repeat" description="TPR" evidence="1">
    <location>
        <begin position="39"/>
        <end position="72"/>
    </location>
</feature>
<proteinExistence type="predicted"/>
<reference evidence="3" key="1">
    <citation type="submission" date="2023-02" db="EMBL/GenBank/DDBJ databases">
        <title>Genome sequence of Hyphococcus flavus.</title>
        <authorList>
            <person name="Rong J.-C."/>
            <person name="Zhao Q."/>
            <person name="Yi M."/>
            <person name="Wu J.-Y."/>
        </authorList>
    </citation>
    <scope>NUCLEOTIDE SEQUENCE</scope>
    <source>
        <strain evidence="3">MCCC 1K03223</strain>
    </source>
</reference>
<feature type="chain" id="PRO_5041969088" evidence="2">
    <location>
        <begin position="30"/>
        <end position="804"/>
    </location>
</feature>
<dbReference type="KEGG" id="hfl:PUV54_02715"/>
<dbReference type="InterPro" id="IPR011990">
    <property type="entry name" value="TPR-like_helical_dom_sf"/>
</dbReference>
<dbReference type="SMART" id="SM00028">
    <property type="entry name" value="TPR"/>
    <property type="match status" value="14"/>
</dbReference>
<dbReference type="Pfam" id="PF14559">
    <property type="entry name" value="TPR_19"/>
    <property type="match status" value="1"/>
</dbReference>
<evidence type="ECO:0000256" key="2">
    <source>
        <dbReference type="SAM" id="SignalP"/>
    </source>
</evidence>
<dbReference type="SUPFAM" id="SSF48452">
    <property type="entry name" value="TPR-like"/>
    <property type="match status" value="3"/>
</dbReference>
<keyword evidence="2" id="KW-0732">Signal</keyword>
<keyword evidence="1" id="KW-0802">TPR repeat</keyword>
<dbReference type="AlphaFoldDB" id="A0AAE9ZG31"/>
<evidence type="ECO:0000256" key="1">
    <source>
        <dbReference type="PROSITE-ProRule" id="PRU00339"/>
    </source>
</evidence>
<sequence length="804" mass="89561">MTVTNGGNGIKARRGRMARLLAVSALALAAACASPEEKVQRYSQEGAEFLEAGDLPKAYIQFRNALKINEEHVPSLIGLSEIAEQRKDYQAMFQMLQNIVRLDPSQIESHVKLGKLYLVGSDETAALESAENALEINADDPDARALKAAVLLKIGDNAGAVEIARGVVASDPANPEAVTVLATDKFQNGDRNGALEEINKALEVDPQIAVLQLLRIQILQTLGRNDETLEAYAGLIELFPEEPAYRRVYAGELVKRNEMELAREQFRAIVDLEPENLNAKLNVVRLANRVQGTAAAEAQLQEFIDANPDNDDLKFAMVDFLIEEDEPGRARALLDQLADGDDQDVALKAKNKISVLLLGEGDRESAIALIDEILEVDERNTDALMKRAALQIDDEEFDQAIVNLRTALDNSPDEYDAMVLMATAFEKQENFSFAQAEFAKAYESSDRQARIAQQFSRFLLRRRNTERAEEVLVDSLAAHPGHLENLRLLATIRLARQDWRGAEEVAGMIEQIETQDELAANVKSAAYFGLGDYDSVIETLTARDEVAPLESRPLSSLVTAYLRTDRLDEAQALLDRMLGADPDNYQARIMMARVHAAREDRESYEASLEEAVSRSPEQPEAYELLYRHYLGQGRVDDAAALIDRGIEAAPDNYAMRVFKADVLLNRGERQDALAIYSDLIEERPQDRIIANNFVSLSSDLRLDQDSIARALEIAKTIEDLENPFYRDTVGWAYYRAGDYDRAVEYLSLAVEEIEESAEMRYHLGAAQFASGDEDAARTNLEQALRLGGADFIFRNEVQALLDRM</sequence>
<feature type="repeat" description="TPR" evidence="1">
    <location>
        <begin position="107"/>
        <end position="140"/>
    </location>
</feature>
<dbReference type="Gene3D" id="1.25.40.10">
    <property type="entry name" value="Tetratricopeptide repeat domain"/>
    <property type="match status" value="7"/>
</dbReference>
<gene>
    <name evidence="3" type="ORF">PUV54_02715</name>
</gene>
<dbReference type="PANTHER" id="PTHR12558">
    <property type="entry name" value="CELL DIVISION CYCLE 16,23,27"/>
    <property type="match status" value="1"/>
</dbReference>
<dbReference type="PANTHER" id="PTHR12558:SF13">
    <property type="entry name" value="CELL DIVISION CYCLE PROTEIN 27 HOMOLOG"/>
    <property type="match status" value="1"/>
</dbReference>
<dbReference type="InterPro" id="IPR019734">
    <property type="entry name" value="TPR_rpt"/>
</dbReference>
<accession>A0AAE9ZG31</accession>
<dbReference type="RefSeq" id="WP_274493991.1">
    <property type="nucleotide sequence ID" value="NZ_CP118166.1"/>
</dbReference>